<protein>
    <submittedName>
        <fullName evidence="4">Acetyl esterase</fullName>
        <ecNumber evidence="4">3.1.1.-</ecNumber>
    </submittedName>
</protein>
<gene>
    <name evidence="4" type="ORF">ABIE13_000262</name>
</gene>
<name>A0ABV2Q2B3_9BURK</name>
<reference evidence="4 5" key="1">
    <citation type="submission" date="2024-06" db="EMBL/GenBank/DDBJ databases">
        <title>Sorghum-associated microbial communities from plants grown in Nebraska, USA.</title>
        <authorList>
            <person name="Schachtman D."/>
        </authorList>
    </citation>
    <scope>NUCLEOTIDE SEQUENCE [LARGE SCALE GENOMIC DNA]</scope>
    <source>
        <strain evidence="4 5">2709</strain>
    </source>
</reference>
<evidence type="ECO:0000313" key="4">
    <source>
        <dbReference type="EMBL" id="MET4575165.1"/>
    </source>
</evidence>
<dbReference type="PROSITE" id="PS01173">
    <property type="entry name" value="LIPASE_GDXG_HIS"/>
    <property type="match status" value="1"/>
</dbReference>
<keyword evidence="5" id="KW-1185">Reference proteome</keyword>
<dbReference type="SUPFAM" id="SSF53474">
    <property type="entry name" value="alpha/beta-Hydrolases"/>
    <property type="match status" value="1"/>
</dbReference>
<accession>A0ABV2Q2B3</accession>
<dbReference type="Gene3D" id="3.40.50.1820">
    <property type="entry name" value="alpha/beta hydrolase"/>
    <property type="match status" value="1"/>
</dbReference>
<dbReference type="EC" id="3.1.1.-" evidence="4"/>
<proteinExistence type="inferred from homology"/>
<evidence type="ECO:0000313" key="5">
    <source>
        <dbReference type="Proteomes" id="UP001549320"/>
    </source>
</evidence>
<dbReference type="PANTHER" id="PTHR23025">
    <property type="entry name" value="TRIACYLGLYCEROL LIPASE"/>
    <property type="match status" value="1"/>
</dbReference>
<sequence length="322" mass="35794">MSVEFEPGIQAYIDKIRETVAIHPVPRNIEERRRNTDRTHSVWRRPAPESIDIVNWWVNLPGREVPIRIYRRKDVTGPAPVVIYIHGGGFVASSYDTHDTITWGLAEETGAIVISVHYRRAPENPYPAAPDDCFGVLQWVHRNGDWLDADVSRIAVVGDSAGGCLAAALTMQTRDHGGPPLLFQGLLYPGIDPIKNRPSHQRGLDPMLRADMMDYFWDAYLPGQRHTKDPIAAPIRATRFDGLPPAFIAVGEYDPLHDESVEYARLLREAGIPTEFQVVPRSIHGFLRARFVSPGARATFEALSAAIRNALGSTAPSKPTTP</sequence>
<comment type="similarity">
    <text evidence="1">Belongs to the 'GDXG' lipolytic enzyme family.</text>
</comment>
<dbReference type="Proteomes" id="UP001549320">
    <property type="component" value="Unassembled WGS sequence"/>
</dbReference>
<keyword evidence="2 4" id="KW-0378">Hydrolase</keyword>
<comment type="caution">
    <text evidence="4">The sequence shown here is derived from an EMBL/GenBank/DDBJ whole genome shotgun (WGS) entry which is preliminary data.</text>
</comment>
<dbReference type="PANTHER" id="PTHR23025:SF3">
    <property type="entry name" value="HORMONE-SENSITIVE LIPASE"/>
    <property type="match status" value="1"/>
</dbReference>
<evidence type="ECO:0000259" key="3">
    <source>
        <dbReference type="Pfam" id="PF07859"/>
    </source>
</evidence>
<evidence type="ECO:0000256" key="1">
    <source>
        <dbReference type="ARBA" id="ARBA00010515"/>
    </source>
</evidence>
<dbReference type="InterPro" id="IPR002168">
    <property type="entry name" value="Lipase_GDXG_HIS_AS"/>
</dbReference>
<dbReference type="InterPro" id="IPR029058">
    <property type="entry name" value="AB_hydrolase_fold"/>
</dbReference>
<evidence type="ECO:0000256" key="2">
    <source>
        <dbReference type="ARBA" id="ARBA00022801"/>
    </source>
</evidence>
<organism evidence="4 5">
    <name type="scientific">Ottowia thiooxydans</name>
    <dbReference type="NCBI Taxonomy" id="219182"/>
    <lineage>
        <taxon>Bacteria</taxon>
        <taxon>Pseudomonadati</taxon>
        <taxon>Pseudomonadota</taxon>
        <taxon>Betaproteobacteria</taxon>
        <taxon>Burkholderiales</taxon>
        <taxon>Comamonadaceae</taxon>
        <taxon>Ottowia</taxon>
    </lineage>
</organism>
<dbReference type="Pfam" id="PF07859">
    <property type="entry name" value="Abhydrolase_3"/>
    <property type="match status" value="1"/>
</dbReference>
<dbReference type="InterPro" id="IPR013094">
    <property type="entry name" value="AB_hydrolase_3"/>
</dbReference>
<dbReference type="GO" id="GO:0016787">
    <property type="term" value="F:hydrolase activity"/>
    <property type="evidence" value="ECO:0007669"/>
    <property type="project" value="UniProtKB-KW"/>
</dbReference>
<dbReference type="RefSeq" id="WP_354440449.1">
    <property type="nucleotide sequence ID" value="NZ_JBEPSH010000001.1"/>
</dbReference>
<feature type="domain" description="Alpha/beta hydrolase fold-3" evidence="3">
    <location>
        <begin position="82"/>
        <end position="287"/>
    </location>
</feature>
<dbReference type="EMBL" id="JBEPSH010000001">
    <property type="protein sequence ID" value="MET4575165.1"/>
    <property type="molecule type" value="Genomic_DNA"/>
</dbReference>